<feature type="transmembrane region" description="Helical" evidence="1">
    <location>
        <begin position="113"/>
        <end position="130"/>
    </location>
</feature>
<evidence type="ECO:0000256" key="1">
    <source>
        <dbReference type="SAM" id="Phobius"/>
    </source>
</evidence>
<name>A0A6J7L6H6_9ZZZZ</name>
<feature type="transmembrane region" description="Helical" evidence="1">
    <location>
        <begin position="275"/>
        <end position="295"/>
    </location>
</feature>
<feature type="transmembrane region" description="Helical" evidence="1">
    <location>
        <begin position="142"/>
        <end position="167"/>
    </location>
</feature>
<proteinExistence type="predicted"/>
<keyword evidence="1" id="KW-0812">Transmembrane</keyword>
<accession>A0A6J7L6H6</accession>
<keyword evidence="1" id="KW-0472">Membrane</keyword>
<feature type="transmembrane region" description="Helical" evidence="1">
    <location>
        <begin position="345"/>
        <end position="365"/>
    </location>
</feature>
<keyword evidence="1" id="KW-1133">Transmembrane helix</keyword>
<dbReference type="AlphaFoldDB" id="A0A6J7L6H6"/>
<feature type="transmembrane region" description="Helical" evidence="1">
    <location>
        <begin position="315"/>
        <end position="333"/>
    </location>
</feature>
<sequence>MPESHTPPRRPRLRHLGVVGALVVGSLAQVVTPIVALLTLGARDFGEFSLVYLLYAWGLSVQLSVCSEPFTRGLVRAGARADGADRYRSVSTSLAAATALVCGVTGALVWGGVVAGALGALAAFASVVRAGDRYRRVVERGLVGPVAGDAVFLVVFAATAVLSAGALSGVEGVLVPWVVAAVTTSAVASRPRPPRRAELTSWRREHGAHIRPLLKESLVLDASSVGGAYLLVPLLSVTGFGIYRAVSNVATPVRLVTEALRPLASRPLGQRATQVFLVGLTAAGVLAGVAAWAALVAVDHYGLDLGVVVELRDHAVGTAVFVGASLVGAMTYYRARVWASPRQLWRGRLAQSGTALAMPLVGAWAGGLDGAIAGTAAATVIGALVWVVLRPQGPVGPSPDAATPRPTGRS</sequence>
<organism evidence="2">
    <name type="scientific">freshwater metagenome</name>
    <dbReference type="NCBI Taxonomy" id="449393"/>
    <lineage>
        <taxon>unclassified sequences</taxon>
        <taxon>metagenomes</taxon>
        <taxon>ecological metagenomes</taxon>
    </lineage>
</organism>
<feature type="transmembrane region" description="Helical" evidence="1">
    <location>
        <begin position="16"/>
        <end position="42"/>
    </location>
</feature>
<evidence type="ECO:0000313" key="2">
    <source>
        <dbReference type="EMBL" id="CAB4963846.1"/>
    </source>
</evidence>
<protein>
    <submittedName>
        <fullName evidence="2">Unannotated protein</fullName>
    </submittedName>
</protein>
<feature type="transmembrane region" description="Helical" evidence="1">
    <location>
        <begin position="371"/>
        <end position="389"/>
    </location>
</feature>
<reference evidence="2" key="1">
    <citation type="submission" date="2020-05" db="EMBL/GenBank/DDBJ databases">
        <authorList>
            <person name="Chiriac C."/>
            <person name="Salcher M."/>
            <person name="Ghai R."/>
            <person name="Kavagutti S V."/>
        </authorList>
    </citation>
    <scope>NUCLEOTIDE SEQUENCE</scope>
</reference>
<gene>
    <name evidence="2" type="ORF">UFOPK3662_03480</name>
</gene>
<dbReference type="EMBL" id="CAFBMW010000044">
    <property type="protein sequence ID" value="CAB4963846.1"/>
    <property type="molecule type" value="Genomic_DNA"/>
</dbReference>